<gene>
    <name evidence="4" type="ORF">QWI16_07345</name>
</gene>
<evidence type="ECO:0000256" key="1">
    <source>
        <dbReference type="ARBA" id="ARBA00023211"/>
    </source>
</evidence>
<dbReference type="InterPro" id="IPR011761">
    <property type="entry name" value="ATP-grasp"/>
</dbReference>
<sequence>MISFNAFRTLGLANARFIKPELYLQHRDLLTQADWVLFPEYWQINALVYGLGCRIFPSLPSYLIGHNKIEMTRAFEMVAPGHTPVTLITANTDTEAERVWQSMDLPFVVKLPKASMGEGVWLVENRADYNRYRGLTDVIYAQEYLPIDRDIRVIVVGQQSVAAYWRHQSEQGFYNNVARGGIVDHSPVPFQAVQLALQVAQRLGVDHAGFDIAMVGSHPYLLEFNRLFGNQGIPGGGATLTEAISRYLADCSGTSPRQIQGGPIAVVPEAC</sequence>
<proteinExistence type="predicted"/>
<reference evidence="4" key="1">
    <citation type="submission" date="2023-07" db="EMBL/GenBank/DDBJ databases">
        <title>Gilvimarinus algae sp. nov., isolated from the surface of Kelp.</title>
        <authorList>
            <person name="Sun Y.Y."/>
            <person name="Gong Y."/>
            <person name="Du Z.J."/>
        </authorList>
    </citation>
    <scope>NUCLEOTIDE SEQUENCE</scope>
    <source>
        <strain evidence="4">SDUM040014</strain>
    </source>
</reference>
<keyword evidence="2" id="KW-0067">ATP-binding</keyword>
<keyword evidence="5" id="KW-1185">Reference proteome</keyword>
<keyword evidence="2" id="KW-0547">Nucleotide-binding</keyword>
<dbReference type="PANTHER" id="PTHR21621">
    <property type="entry name" value="RIBOSOMAL PROTEIN S6 MODIFICATION PROTEIN"/>
    <property type="match status" value="1"/>
</dbReference>
<organism evidence="4 5">
    <name type="scientific">Gilvimarinus algae</name>
    <dbReference type="NCBI Taxonomy" id="3058037"/>
    <lineage>
        <taxon>Bacteria</taxon>
        <taxon>Pseudomonadati</taxon>
        <taxon>Pseudomonadota</taxon>
        <taxon>Gammaproteobacteria</taxon>
        <taxon>Cellvibrionales</taxon>
        <taxon>Cellvibrionaceae</taxon>
        <taxon>Gilvimarinus</taxon>
    </lineage>
</organism>
<protein>
    <submittedName>
        <fullName evidence="4">ATP-grasp domain-containing protein</fullName>
    </submittedName>
</protein>
<comment type="caution">
    <text evidence="4">The sequence shown here is derived from an EMBL/GenBank/DDBJ whole genome shotgun (WGS) entry which is preliminary data.</text>
</comment>
<dbReference type="InterPro" id="IPR013651">
    <property type="entry name" value="ATP-grasp_RimK-type"/>
</dbReference>
<accession>A0ABT8TI47</accession>
<dbReference type="Gene3D" id="3.30.470.20">
    <property type="entry name" value="ATP-grasp fold, B domain"/>
    <property type="match status" value="1"/>
</dbReference>
<feature type="domain" description="ATP-grasp" evidence="3">
    <location>
        <begin position="73"/>
        <end position="253"/>
    </location>
</feature>
<evidence type="ECO:0000256" key="2">
    <source>
        <dbReference type="PROSITE-ProRule" id="PRU00409"/>
    </source>
</evidence>
<dbReference type="RefSeq" id="WP_302712139.1">
    <property type="nucleotide sequence ID" value="NZ_JAULRT010000047.1"/>
</dbReference>
<dbReference type="PANTHER" id="PTHR21621:SF0">
    <property type="entry name" value="BETA-CITRYLGLUTAMATE SYNTHASE B-RELATED"/>
    <property type="match status" value="1"/>
</dbReference>
<name>A0ABT8TI47_9GAMM</name>
<dbReference type="EMBL" id="JAULRT010000047">
    <property type="protein sequence ID" value="MDO3381987.1"/>
    <property type="molecule type" value="Genomic_DNA"/>
</dbReference>
<dbReference type="Pfam" id="PF08443">
    <property type="entry name" value="RimK"/>
    <property type="match status" value="1"/>
</dbReference>
<evidence type="ECO:0000259" key="3">
    <source>
        <dbReference type="PROSITE" id="PS50975"/>
    </source>
</evidence>
<dbReference type="SUPFAM" id="SSF56059">
    <property type="entry name" value="Glutathione synthetase ATP-binding domain-like"/>
    <property type="match status" value="1"/>
</dbReference>
<dbReference type="Proteomes" id="UP001168380">
    <property type="component" value="Unassembled WGS sequence"/>
</dbReference>
<evidence type="ECO:0000313" key="5">
    <source>
        <dbReference type="Proteomes" id="UP001168380"/>
    </source>
</evidence>
<dbReference type="PROSITE" id="PS50975">
    <property type="entry name" value="ATP_GRASP"/>
    <property type="match status" value="1"/>
</dbReference>
<keyword evidence="1" id="KW-0464">Manganese</keyword>
<evidence type="ECO:0000313" key="4">
    <source>
        <dbReference type="EMBL" id="MDO3381987.1"/>
    </source>
</evidence>